<dbReference type="Pfam" id="PF03328">
    <property type="entry name" value="HpcH_HpaI"/>
    <property type="match status" value="1"/>
</dbReference>
<comment type="caution">
    <text evidence="5">The sequence shown here is derived from an EMBL/GenBank/DDBJ whole genome shotgun (WGS) entry which is preliminary data.</text>
</comment>
<dbReference type="SUPFAM" id="SSF51621">
    <property type="entry name" value="Phosphoenolpyruvate/pyruvate domain"/>
    <property type="match status" value="1"/>
</dbReference>
<protein>
    <submittedName>
        <fullName evidence="5">CoA ester lyase</fullName>
    </submittedName>
</protein>
<sequence>MTGATRPARSLLYVPGDREGWAEKAARSGADALILDLEDAVAPPRKDEARRLVGALTGAPPGSVAHQLWVRIDAAEPEDDLDAVVGPGLHTVVVPKAEPDLVDRVARRLDELEARRSLRPGSVGVVALLESARGIATVDQVAAHPRVRRLAIGEADLAAELGMVPGPDREEMAPLRNRVVLASALAGIERPIGPVHTVLDDPDGLRRSCQVQFRQGFRGRTAVHPRQVAVIAAEFAPTAEEVERARALLAEFEASRADGKAAYAGASGSLVDPATVRRAREIVAEAAEGQEES</sequence>
<dbReference type="GO" id="GO:0016829">
    <property type="term" value="F:lyase activity"/>
    <property type="evidence" value="ECO:0007669"/>
    <property type="project" value="UniProtKB-KW"/>
</dbReference>
<evidence type="ECO:0000313" key="5">
    <source>
        <dbReference type="EMBL" id="MDT9593604.1"/>
    </source>
</evidence>
<dbReference type="InterPro" id="IPR040442">
    <property type="entry name" value="Pyrv_kinase-like_dom_sf"/>
</dbReference>
<dbReference type="InterPro" id="IPR011206">
    <property type="entry name" value="Citrate_lyase_beta/mcl1/mcl2"/>
</dbReference>
<evidence type="ECO:0000256" key="1">
    <source>
        <dbReference type="ARBA" id="ARBA00001946"/>
    </source>
</evidence>
<dbReference type="InterPro" id="IPR015813">
    <property type="entry name" value="Pyrv/PenolPyrv_kinase-like_dom"/>
</dbReference>
<evidence type="ECO:0000259" key="4">
    <source>
        <dbReference type="Pfam" id="PF03328"/>
    </source>
</evidence>
<evidence type="ECO:0000256" key="3">
    <source>
        <dbReference type="ARBA" id="ARBA00022842"/>
    </source>
</evidence>
<dbReference type="InterPro" id="IPR005000">
    <property type="entry name" value="Aldolase/citrate-lyase_domain"/>
</dbReference>
<dbReference type="Proteomes" id="UP001268542">
    <property type="component" value="Unassembled WGS sequence"/>
</dbReference>
<keyword evidence="3" id="KW-0460">Magnesium</keyword>
<gene>
    <name evidence="5" type="ORF">RDV89_11040</name>
</gene>
<evidence type="ECO:0000256" key="2">
    <source>
        <dbReference type="ARBA" id="ARBA00022723"/>
    </source>
</evidence>
<keyword evidence="5" id="KW-0456">Lyase</keyword>
<dbReference type="PANTHER" id="PTHR32308:SF0">
    <property type="entry name" value="HPCH_HPAI ALDOLASE_CITRATE LYASE DOMAIN-CONTAINING PROTEIN"/>
    <property type="match status" value="1"/>
</dbReference>
<dbReference type="PANTHER" id="PTHR32308">
    <property type="entry name" value="LYASE BETA SUBUNIT, PUTATIVE (AFU_ORTHOLOGUE AFUA_4G13030)-RELATED"/>
    <property type="match status" value="1"/>
</dbReference>
<proteinExistence type="predicted"/>
<name>A0ABU3PWJ4_9ACTN</name>
<dbReference type="EMBL" id="JAVYII010000004">
    <property type="protein sequence ID" value="MDT9593604.1"/>
    <property type="molecule type" value="Genomic_DNA"/>
</dbReference>
<dbReference type="RefSeq" id="WP_315733098.1">
    <property type="nucleotide sequence ID" value="NZ_JAVYII010000004.1"/>
</dbReference>
<comment type="cofactor">
    <cofactor evidence="1">
        <name>Mg(2+)</name>
        <dbReference type="ChEBI" id="CHEBI:18420"/>
    </cofactor>
</comment>
<keyword evidence="2" id="KW-0479">Metal-binding</keyword>
<keyword evidence="6" id="KW-1185">Reference proteome</keyword>
<feature type="domain" description="HpcH/HpaI aldolase/citrate lyase" evidence="4">
    <location>
        <begin position="9"/>
        <end position="225"/>
    </location>
</feature>
<organism evidence="5 6">
    <name type="scientific">Nocardioides imazamoxiresistens</name>
    <dbReference type="NCBI Taxonomy" id="3231893"/>
    <lineage>
        <taxon>Bacteria</taxon>
        <taxon>Bacillati</taxon>
        <taxon>Actinomycetota</taxon>
        <taxon>Actinomycetes</taxon>
        <taxon>Propionibacteriales</taxon>
        <taxon>Nocardioidaceae</taxon>
        <taxon>Nocardioides</taxon>
    </lineage>
</organism>
<accession>A0ABU3PWJ4</accession>
<dbReference type="PIRSF" id="PIRSF015582">
    <property type="entry name" value="Cit_lyase_B"/>
    <property type="match status" value="1"/>
</dbReference>
<reference evidence="5 6" key="1">
    <citation type="submission" date="2023-08" db="EMBL/GenBank/DDBJ databases">
        <title>Nocardioides seae sp. nov., a bacterium isolated from a soil.</title>
        <authorList>
            <person name="Wang X."/>
        </authorList>
    </citation>
    <scope>NUCLEOTIDE SEQUENCE [LARGE SCALE GENOMIC DNA]</scope>
    <source>
        <strain evidence="5 6">YZH12</strain>
    </source>
</reference>
<evidence type="ECO:0000313" key="6">
    <source>
        <dbReference type="Proteomes" id="UP001268542"/>
    </source>
</evidence>
<dbReference type="Gene3D" id="3.20.20.60">
    <property type="entry name" value="Phosphoenolpyruvate-binding domains"/>
    <property type="match status" value="1"/>
</dbReference>